<organism evidence="2">
    <name type="scientific">Burkholderia sp. M701</name>
    <dbReference type="NCBI Taxonomy" id="326454"/>
    <lineage>
        <taxon>Bacteria</taxon>
        <taxon>Pseudomonadati</taxon>
        <taxon>Pseudomonadota</taxon>
        <taxon>Betaproteobacteria</taxon>
        <taxon>Burkholderiales</taxon>
        <taxon>Burkholderiaceae</taxon>
        <taxon>Burkholderia</taxon>
    </lineage>
</organism>
<sequence length="142" mass="15253">MHCTALKISVVTALVALGMSTARAEPGTLIGYTAQGVAIRDCLTVVNEVDFPSDDSPAFPVILRGRGEHPLYVTGLASLDPVRRIVTIKQPEVARSSDGSPFSGQLLKLAYHAIGRPDHYRLAPSNECGRQATQVAREFVQP</sequence>
<reference evidence="2" key="1">
    <citation type="journal article" date="2014" name="Microbiology">
        <title>A 2,4-dichlorophenoxyacetic acid degradation plasmid pM7012 discloses distribution of an unclassified megaplasmid group across bacterial species.</title>
        <authorList>
            <person name="Sakai Y."/>
            <person name="Ogawa N."/>
            <person name="Shimomura Y."/>
            <person name="Fujii T."/>
        </authorList>
    </citation>
    <scope>NUCLEOTIDE SEQUENCE</scope>
    <source>
        <strain evidence="2">M701</strain>
    </source>
</reference>
<evidence type="ECO:0008006" key="3">
    <source>
        <dbReference type="Google" id="ProtNLM"/>
    </source>
</evidence>
<evidence type="ECO:0000256" key="1">
    <source>
        <dbReference type="SAM" id="SignalP"/>
    </source>
</evidence>
<evidence type="ECO:0000313" key="2">
    <source>
        <dbReference type="EMBL" id="BAO18921.1"/>
    </source>
</evidence>
<name>V5YPR1_9BURK</name>
<protein>
    <recommendedName>
        <fullName evidence="3">Lipoprotein</fullName>
    </recommendedName>
</protein>
<dbReference type="AlphaFoldDB" id="V5YPR1"/>
<keyword evidence="1" id="KW-0732">Signal</keyword>
<feature type="signal peptide" evidence="1">
    <location>
        <begin position="1"/>
        <end position="24"/>
    </location>
</feature>
<reference evidence="2" key="2">
    <citation type="submission" date="2024-06" db="EMBL/GenBank/DDBJ databases">
        <authorList>
            <person name="Sakai Y."/>
            <person name="Fujii T."/>
        </authorList>
    </citation>
    <scope>NUCLEOTIDE SEQUENCE</scope>
    <source>
        <strain evidence="2">M701</strain>
        <plasmid evidence="2">pM7012</plasmid>
    </source>
</reference>
<proteinExistence type="predicted"/>
<dbReference type="RefSeq" id="WP_023842464.1">
    <property type="nucleotide sequence ID" value="NC_022995.1"/>
</dbReference>
<geneLocation type="plasmid" evidence="2">
    <name>pM7012</name>
</geneLocation>
<accession>V5YPR1</accession>
<feature type="chain" id="PRO_5004744622" description="Lipoprotein" evidence="1">
    <location>
        <begin position="25"/>
        <end position="142"/>
    </location>
</feature>
<keyword evidence="2" id="KW-0614">Plasmid</keyword>
<dbReference type="EMBL" id="AB853026">
    <property type="protein sequence ID" value="BAO18921.1"/>
    <property type="molecule type" value="Genomic_DNA"/>
</dbReference>